<keyword evidence="2" id="KW-1185">Reference proteome</keyword>
<dbReference type="RefSeq" id="WP_289402660.1">
    <property type="nucleotide sequence ID" value="NZ_JAQIBC010000015.1"/>
</dbReference>
<reference evidence="1" key="1">
    <citation type="submission" date="2023-01" db="EMBL/GenBank/DDBJ databases">
        <title>Sulfurovum sp. XTW-4 genome assembly.</title>
        <authorList>
            <person name="Wang J."/>
        </authorList>
    </citation>
    <scope>NUCLEOTIDE SEQUENCE</scope>
    <source>
        <strain evidence="1">XTW-4</strain>
    </source>
</reference>
<organism evidence="1 2">
    <name type="scientific">Sulfurovum xiamenensis</name>
    <dbReference type="NCBI Taxonomy" id="3019066"/>
    <lineage>
        <taxon>Bacteria</taxon>
        <taxon>Pseudomonadati</taxon>
        <taxon>Campylobacterota</taxon>
        <taxon>Epsilonproteobacteria</taxon>
        <taxon>Campylobacterales</taxon>
        <taxon>Sulfurovaceae</taxon>
        <taxon>Sulfurovum</taxon>
    </lineage>
</organism>
<accession>A0ABT7QUL7</accession>
<sequence>MSNVKMITKKEALSLFGVAPTSEKRKDVFDILTEYENPYNSKAIYRLDEVESKVRELQKVADKVAS</sequence>
<evidence type="ECO:0000313" key="2">
    <source>
        <dbReference type="Proteomes" id="UP001169066"/>
    </source>
</evidence>
<dbReference type="Proteomes" id="UP001169066">
    <property type="component" value="Unassembled WGS sequence"/>
</dbReference>
<dbReference type="EMBL" id="JAQIBC010000015">
    <property type="protein sequence ID" value="MDM5264778.1"/>
    <property type="molecule type" value="Genomic_DNA"/>
</dbReference>
<name>A0ABT7QUL7_9BACT</name>
<gene>
    <name evidence="1" type="ORF">PF327_11285</name>
</gene>
<evidence type="ECO:0000313" key="1">
    <source>
        <dbReference type="EMBL" id="MDM5264778.1"/>
    </source>
</evidence>
<comment type="caution">
    <text evidence="1">The sequence shown here is derived from an EMBL/GenBank/DDBJ whole genome shotgun (WGS) entry which is preliminary data.</text>
</comment>
<protein>
    <submittedName>
        <fullName evidence="1">Uncharacterized protein</fullName>
    </submittedName>
</protein>
<proteinExistence type="predicted"/>